<dbReference type="GO" id="GO:0008233">
    <property type="term" value="F:peptidase activity"/>
    <property type="evidence" value="ECO:0007669"/>
    <property type="project" value="UniProtKB-KW"/>
</dbReference>
<keyword evidence="3" id="KW-1185">Reference proteome</keyword>
<evidence type="ECO:0000313" key="2">
    <source>
        <dbReference type="EMBL" id="MDT9599260.1"/>
    </source>
</evidence>
<organism evidence="2 3">
    <name type="scientific">Sphingosinicella rhizophila</name>
    <dbReference type="NCBI Taxonomy" id="3050082"/>
    <lineage>
        <taxon>Bacteria</taxon>
        <taxon>Pseudomonadati</taxon>
        <taxon>Pseudomonadota</taxon>
        <taxon>Alphaproteobacteria</taxon>
        <taxon>Sphingomonadales</taxon>
        <taxon>Sphingosinicellaceae</taxon>
        <taxon>Sphingosinicella</taxon>
    </lineage>
</organism>
<keyword evidence="2" id="KW-0645">Protease</keyword>
<dbReference type="EC" id="3.4.23.-" evidence="2"/>
<feature type="transmembrane region" description="Helical" evidence="1">
    <location>
        <begin position="35"/>
        <end position="53"/>
    </location>
</feature>
<keyword evidence="1" id="KW-0812">Transmembrane</keyword>
<protein>
    <submittedName>
        <fullName evidence="2">TIGR02281 family clan AA aspartic protease</fullName>
        <ecNumber evidence="2">3.4.23.-</ecNumber>
    </submittedName>
</protein>
<dbReference type="SUPFAM" id="SSF50630">
    <property type="entry name" value="Acid proteases"/>
    <property type="match status" value="1"/>
</dbReference>
<evidence type="ECO:0000256" key="1">
    <source>
        <dbReference type="SAM" id="Phobius"/>
    </source>
</evidence>
<keyword evidence="1" id="KW-0472">Membrane</keyword>
<dbReference type="Gene3D" id="2.40.70.10">
    <property type="entry name" value="Acid Proteases"/>
    <property type="match status" value="1"/>
</dbReference>
<dbReference type="Pfam" id="PF13975">
    <property type="entry name" value="gag-asp_proteas"/>
    <property type="match status" value="1"/>
</dbReference>
<dbReference type="Proteomes" id="UP001259572">
    <property type="component" value="Unassembled WGS sequence"/>
</dbReference>
<dbReference type="RefSeq" id="WP_315726012.1">
    <property type="nucleotide sequence ID" value="NZ_JAVUPU010000004.1"/>
</dbReference>
<comment type="caution">
    <text evidence="2">The sequence shown here is derived from an EMBL/GenBank/DDBJ whole genome shotgun (WGS) entry which is preliminary data.</text>
</comment>
<dbReference type="NCBIfam" id="TIGR02281">
    <property type="entry name" value="clan_AA_DTGA"/>
    <property type="match status" value="1"/>
</dbReference>
<dbReference type="CDD" id="cd05483">
    <property type="entry name" value="retropepsin_like_bacteria"/>
    <property type="match status" value="1"/>
</dbReference>
<accession>A0ABU3Q8J8</accession>
<sequence>MNPAFDTQSPYFIPMIVGGLILLVVLLRLPFIGALIRTLFSIALIAILGLLLVQRAPFDPYLARIAERLQLDRQEVVGSELRIPMSSNGHFMANVTINGVKRRMLIDSGATVTAFSPDTAAAAGLEPEAGLLPVIIQTANGASQAQTTTIDELKLGNIVARDLKAIVSPGLRNMDLLGMNFLSKLKSWRVEENVLVLVPNHPQPVAE</sequence>
<feature type="transmembrane region" description="Helical" evidence="1">
    <location>
        <begin position="12"/>
        <end position="29"/>
    </location>
</feature>
<dbReference type="InterPro" id="IPR021109">
    <property type="entry name" value="Peptidase_aspartic_dom_sf"/>
</dbReference>
<keyword evidence="2" id="KW-0378">Hydrolase</keyword>
<dbReference type="InterPro" id="IPR011969">
    <property type="entry name" value="Clan_AA_Asp_peptidase_C"/>
</dbReference>
<dbReference type="EMBL" id="JAVUPU010000004">
    <property type="protein sequence ID" value="MDT9599260.1"/>
    <property type="molecule type" value="Genomic_DNA"/>
</dbReference>
<dbReference type="InterPro" id="IPR034122">
    <property type="entry name" value="Retropepsin-like_bacterial"/>
</dbReference>
<evidence type="ECO:0000313" key="3">
    <source>
        <dbReference type="Proteomes" id="UP001259572"/>
    </source>
</evidence>
<reference evidence="2 3" key="1">
    <citation type="submission" date="2023-05" db="EMBL/GenBank/DDBJ databases">
        <authorList>
            <person name="Guo Y."/>
        </authorList>
    </citation>
    <scope>NUCLEOTIDE SEQUENCE [LARGE SCALE GENOMIC DNA]</scope>
    <source>
        <strain evidence="2 3">GR2756</strain>
    </source>
</reference>
<keyword evidence="1" id="KW-1133">Transmembrane helix</keyword>
<gene>
    <name evidence="2" type="ORF">RQX22_09885</name>
</gene>
<name>A0ABU3Q8J8_9SPHN</name>
<dbReference type="GO" id="GO:0006508">
    <property type="term" value="P:proteolysis"/>
    <property type="evidence" value="ECO:0007669"/>
    <property type="project" value="UniProtKB-KW"/>
</dbReference>
<proteinExistence type="predicted"/>